<proteinExistence type="predicted"/>
<dbReference type="GO" id="GO:0051301">
    <property type="term" value="P:cell division"/>
    <property type="evidence" value="ECO:0007669"/>
    <property type="project" value="UniProtKB-KW"/>
</dbReference>
<dbReference type="Proteomes" id="UP000038010">
    <property type="component" value="Unassembled WGS sequence"/>
</dbReference>
<gene>
    <name evidence="1" type="ORF">AB675_9984</name>
</gene>
<keyword evidence="1" id="KW-0131">Cell cycle</keyword>
<dbReference type="InterPro" id="IPR016024">
    <property type="entry name" value="ARM-type_fold"/>
</dbReference>
<dbReference type="AlphaFoldDB" id="A0A0N1NWW3"/>
<evidence type="ECO:0000313" key="2">
    <source>
        <dbReference type="Proteomes" id="UP000038010"/>
    </source>
</evidence>
<dbReference type="VEuPathDB" id="FungiDB:AB675_9984"/>
<organism evidence="1 2">
    <name type="scientific">Cyphellophora attinorum</name>
    <dbReference type="NCBI Taxonomy" id="1664694"/>
    <lineage>
        <taxon>Eukaryota</taxon>
        <taxon>Fungi</taxon>
        <taxon>Dikarya</taxon>
        <taxon>Ascomycota</taxon>
        <taxon>Pezizomycotina</taxon>
        <taxon>Eurotiomycetes</taxon>
        <taxon>Chaetothyriomycetidae</taxon>
        <taxon>Chaetothyriales</taxon>
        <taxon>Cyphellophoraceae</taxon>
        <taxon>Cyphellophora</taxon>
    </lineage>
</organism>
<dbReference type="GeneID" id="28742444"/>
<reference evidence="1 2" key="1">
    <citation type="submission" date="2015-06" db="EMBL/GenBank/DDBJ databases">
        <title>Draft genome of the ant-associated black yeast Phialophora attae CBS 131958.</title>
        <authorList>
            <person name="Moreno L.F."/>
            <person name="Stielow B.J."/>
            <person name="de Hoog S."/>
            <person name="Vicente V.A."/>
            <person name="Weiss V.A."/>
            <person name="de Vries M."/>
            <person name="Cruz L.M."/>
            <person name="Souza E.M."/>
        </authorList>
    </citation>
    <scope>NUCLEOTIDE SEQUENCE [LARGE SCALE GENOMIC DNA]</scope>
    <source>
        <strain evidence="1 2">CBS 131958</strain>
    </source>
</reference>
<dbReference type="EMBL" id="LFJN01000029">
    <property type="protein sequence ID" value="KPI36673.1"/>
    <property type="molecule type" value="Genomic_DNA"/>
</dbReference>
<dbReference type="InterPro" id="IPR012535">
    <property type="entry name" value="Cell_div_Cdc14"/>
</dbReference>
<accession>A0A0N1NWW3</accession>
<dbReference type="Pfam" id="PF08045">
    <property type="entry name" value="CDC14"/>
    <property type="match status" value="1"/>
</dbReference>
<sequence>MESLLSLSFDSLTSTSANKVRRGLKQLSGLLSQICLSHHSATKPQAQPLKSLASDPAFRAFINLQDSFQYNVCVHLISCLERLLGKGSSGENDLLLIGCLELLVGCLLIHRPSRELWRREVNINLFLDLLDPSCCPAVHIATLRALTVALMDQPANIRVFEELDGLMVVTSLFKTRQTSLEVKKELIELLCFYLEKEVEVEDESVPARESALLLGTSKDEVLEAFRRASREQGSASANQTDKPILRTRHEKETLLGRHLGEEQLAVLCSG</sequence>
<keyword evidence="2" id="KW-1185">Reference proteome</keyword>
<protein>
    <submittedName>
        <fullName evidence="1">Cell division control protein 14</fullName>
    </submittedName>
</protein>
<keyword evidence="1" id="KW-0132">Cell division</keyword>
<comment type="caution">
    <text evidence="1">The sequence shown here is derived from an EMBL/GenBank/DDBJ whole genome shotgun (WGS) entry which is preliminary data.</text>
</comment>
<dbReference type="STRING" id="1664694.A0A0N1NWW3"/>
<dbReference type="PANTHER" id="PTHR34065">
    <property type="entry name" value="CELL DIVISION CONTROL PROTEIN 14"/>
    <property type="match status" value="1"/>
</dbReference>
<name>A0A0N1NWW3_9EURO</name>
<dbReference type="OrthoDB" id="5357220at2759"/>
<dbReference type="SUPFAM" id="SSF48371">
    <property type="entry name" value="ARM repeat"/>
    <property type="match status" value="1"/>
</dbReference>
<dbReference type="RefSeq" id="XP_017996636.1">
    <property type="nucleotide sequence ID" value="XM_018150564.1"/>
</dbReference>
<dbReference type="PANTHER" id="PTHR34065:SF1">
    <property type="entry name" value="CELL DIVISION CONTROL PROTEIN 14"/>
    <property type="match status" value="1"/>
</dbReference>
<evidence type="ECO:0000313" key="1">
    <source>
        <dbReference type="EMBL" id="KPI36673.1"/>
    </source>
</evidence>